<dbReference type="KEGG" id="ipa:Isop_0181"/>
<gene>
    <name evidence="8" type="ordered locus">Isop_0181</name>
</gene>
<evidence type="ECO:0000256" key="7">
    <source>
        <dbReference type="SAM" id="MobiDB-lite"/>
    </source>
</evidence>
<keyword evidence="5" id="KW-0472">Membrane</keyword>
<keyword evidence="4" id="KW-0808">Transferase</keyword>
<evidence type="ECO:0000313" key="8">
    <source>
        <dbReference type="EMBL" id="ADV60778.1"/>
    </source>
</evidence>
<dbReference type="GO" id="GO:0005886">
    <property type="term" value="C:plasma membrane"/>
    <property type="evidence" value="ECO:0007669"/>
    <property type="project" value="UniProtKB-SubCell"/>
</dbReference>
<dbReference type="GO" id="GO:0009247">
    <property type="term" value="P:glycolipid biosynthetic process"/>
    <property type="evidence" value="ECO:0007669"/>
    <property type="project" value="UniProtKB-ARBA"/>
</dbReference>
<dbReference type="AlphaFoldDB" id="E8R683"/>
<evidence type="ECO:0000256" key="1">
    <source>
        <dbReference type="ARBA" id="ARBA00004533"/>
    </source>
</evidence>
<dbReference type="OrthoDB" id="9803456at2"/>
<dbReference type="Proteomes" id="UP000008631">
    <property type="component" value="Chromosome"/>
</dbReference>
<evidence type="ECO:0000256" key="5">
    <source>
        <dbReference type="ARBA" id="ARBA00023136"/>
    </source>
</evidence>
<dbReference type="eggNOG" id="COG1560">
    <property type="taxonomic scope" value="Bacteria"/>
</dbReference>
<evidence type="ECO:0008006" key="10">
    <source>
        <dbReference type="Google" id="ProtNLM"/>
    </source>
</evidence>
<sequence length="439" mass="48827">MRRKHERLRRFNPSTITVFDESSVLPASGFRVGGRVQPIGPAGKGSGPTVTVRDAMTWKYWFYEVWLPRLARIPSDRAARGLDRLGRLLAVWPGRFAQTLDQVRRVRLALNVEWDDRQVTQRLLEGLPRFHARDYLLDHCDLNQLDQLFDVEGWEPVARLMESGTGVVLLGSHLGAHLCGVHWLLRRRDAIRLLVQRPCHVSSFLNEVFDRCGDLPQREFFLKRGLPPALAIERVMTARSALRKGMSIYLNGDIPWYGPNTRVGRLLGQPHRLISLWADLAAVARAPVVTMFCGYRPGGRHRLVFDPPRTILPGQESQAVRDYLIRLELEIARYPHEAVAHLLWPCFGPPREASSSTASACNPASTPSSSTPPLSWPAQAGEAGTDQEPAPGGLPVVPRPHSAVVTAAGAATLTDDLPCRPSASVRLEMTCKSAEPFNP</sequence>
<reference evidence="8 9" key="2">
    <citation type="journal article" date="2011" name="Stand. Genomic Sci.">
        <title>Complete genome sequence of Isosphaera pallida type strain (IS1B).</title>
        <authorList>
            <consortium name="US DOE Joint Genome Institute (JGI-PGF)"/>
            <person name="Goker M."/>
            <person name="Cleland D."/>
            <person name="Saunders E."/>
            <person name="Lapidus A."/>
            <person name="Nolan M."/>
            <person name="Lucas S."/>
            <person name="Hammon N."/>
            <person name="Deshpande S."/>
            <person name="Cheng J.F."/>
            <person name="Tapia R."/>
            <person name="Han C."/>
            <person name="Goodwin L."/>
            <person name="Pitluck S."/>
            <person name="Liolios K."/>
            <person name="Pagani I."/>
            <person name="Ivanova N."/>
            <person name="Mavromatis K."/>
            <person name="Pati A."/>
            <person name="Chen A."/>
            <person name="Palaniappan K."/>
            <person name="Land M."/>
            <person name="Hauser L."/>
            <person name="Chang Y.J."/>
            <person name="Jeffries C.D."/>
            <person name="Detter J.C."/>
            <person name="Beck B."/>
            <person name="Woyke T."/>
            <person name="Bristow J."/>
            <person name="Eisen J.A."/>
            <person name="Markowitz V."/>
            <person name="Hugenholtz P."/>
            <person name="Kyrpides N.C."/>
            <person name="Klenk H.P."/>
        </authorList>
    </citation>
    <scope>NUCLEOTIDE SEQUENCE [LARGE SCALE GENOMIC DNA]</scope>
    <source>
        <strain evidence="9">ATCC 43644 / DSM 9630 / IS1B</strain>
    </source>
</reference>
<dbReference type="InterPro" id="IPR004960">
    <property type="entry name" value="LipA_acyltrans"/>
</dbReference>
<accession>E8R683</accession>
<dbReference type="EMBL" id="CP002353">
    <property type="protein sequence ID" value="ADV60778.1"/>
    <property type="molecule type" value="Genomic_DNA"/>
</dbReference>
<evidence type="ECO:0000256" key="6">
    <source>
        <dbReference type="ARBA" id="ARBA00023315"/>
    </source>
</evidence>
<dbReference type="PANTHER" id="PTHR30606">
    <property type="entry name" value="LIPID A BIOSYNTHESIS LAUROYL ACYLTRANSFERASE"/>
    <property type="match status" value="1"/>
</dbReference>
<dbReference type="InParanoid" id="E8R683"/>
<evidence type="ECO:0000256" key="4">
    <source>
        <dbReference type="ARBA" id="ARBA00022679"/>
    </source>
</evidence>
<keyword evidence="6" id="KW-0012">Acyltransferase</keyword>
<feature type="compositionally biased region" description="Low complexity" evidence="7">
    <location>
        <begin position="355"/>
        <end position="378"/>
    </location>
</feature>
<evidence type="ECO:0000313" key="9">
    <source>
        <dbReference type="Proteomes" id="UP000008631"/>
    </source>
</evidence>
<evidence type="ECO:0000256" key="3">
    <source>
        <dbReference type="ARBA" id="ARBA00022519"/>
    </source>
</evidence>
<feature type="region of interest" description="Disordered" evidence="7">
    <location>
        <begin position="355"/>
        <end position="401"/>
    </location>
</feature>
<comment type="subcellular location">
    <subcellularLocation>
        <location evidence="1">Cell inner membrane</location>
    </subcellularLocation>
</comment>
<protein>
    <recommendedName>
        <fullName evidence="10">Lipid A biosynthesis acyltransferase</fullName>
    </recommendedName>
</protein>
<reference key="1">
    <citation type="submission" date="2010-11" db="EMBL/GenBank/DDBJ databases">
        <title>The complete sequence of chromosome of Isophaera pallida ATCC 43644.</title>
        <authorList>
            <consortium name="US DOE Joint Genome Institute (JGI-PGF)"/>
            <person name="Lucas S."/>
            <person name="Copeland A."/>
            <person name="Lapidus A."/>
            <person name="Bruce D."/>
            <person name="Goodwin L."/>
            <person name="Pitluck S."/>
            <person name="Kyrpides N."/>
            <person name="Mavromatis K."/>
            <person name="Pagani I."/>
            <person name="Ivanova N."/>
            <person name="Saunders E."/>
            <person name="Brettin T."/>
            <person name="Detter J.C."/>
            <person name="Han C."/>
            <person name="Tapia R."/>
            <person name="Land M."/>
            <person name="Hauser L."/>
            <person name="Markowitz V."/>
            <person name="Cheng J.-F."/>
            <person name="Hugenholtz P."/>
            <person name="Woyke T."/>
            <person name="Wu D."/>
            <person name="Eisen J.A."/>
        </authorList>
    </citation>
    <scope>NUCLEOTIDE SEQUENCE</scope>
    <source>
        <strain>ATCC 43644</strain>
    </source>
</reference>
<proteinExistence type="predicted"/>
<dbReference type="Pfam" id="PF03279">
    <property type="entry name" value="Lip_A_acyltrans"/>
    <property type="match status" value="1"/>
</dbReference>
<dbReference type="GO" id="GO:0016746">
    <property type="term" value="F:acyltransferase activity"/>
    <property type="evidence" value="ECO:0007669"/>
    <property type="project" value="UniProtKB-KW"/>
</dbReference>
<organism evidence="8 9">
    <name type="scientific">Isosphaera pallida (strain ATCC 43644 / DSM 9630 / IS1B)</name>
    <dbReference type="NCBI Taxonomy" id="575540"/>
    <lineage>
        <taxon>Bacteria</taxon>
        <taxon>Pseudomonadati</taxon>
        <taxon>Planctomycetota</taxon>
        <taxon>Planctomycetia</taxon>
        <taxon>Isosphaerales</taxon>
        <taxon>Isosphaeraceae</taxon>
        <taxon>Isosphaera</taxon>
    </lineage>
</organism>
<keyword evidence="3" id="KW-0997">Cell inner membrane</keyword>
<dbReference type="STRING" id="575540.Isop_0181"/>
<name>E8R683_ISOPI</name>
<evidence type="ECO:0000256" key="2">
    <source>
        <dbReference type="ARBA" id="ARBA00022475"/>
    </source>
</evidence>
<keyword evidence="2" id="KW-1003">Cell membrane</keyword>
<dbReference type="HOGENOM" id="CLU_050834_0_0_0"/>
<dbReference type="PANTHER" id="PTHR30606:SF10">
    <property type="entry name" value="PHOSPHATIDYLINOSITOL MANNOSIDE ACYLTRANSFERASE"/>
    <property type="match status" value="1"/>
</dbReference>
<keyword evidence="9" id="KW-1185">Reference proteome</keyword>